<evidence type="ECO:0000313" key="1">
    <source>
        <dbReference type="EMBL" id="CAG8816616.1"/>
    </source>
</evidence>
<dbReference type="Proteomes" id="UP000789901">
    <property type="component" value="Unassembled WGS sequence"/>
</dbReference>
<comment type="caution">
    <text evidence="1">The sequence shown here is derived from an EMBL/GenBank/DDBJ whole genome shotgun (WGS) entry which is preliminary data.</text>
</comment>
<protein>
    <submittedName>
        <fullName evidence="1">9723_t:CDS:1</fullName>
    </submittedName>
</protein>
<evidence type="ECO:0000313" key="2">
    <source>
        <dbReference type="Proteomes" id="UP000789901"/>
    </source>
</evidence>
<proteinExistence type="predicted"/>
<keyword evidence="2" id="KW-1185">Reference proteome</keyword>
<name>A0ABN7W597_GIGMA</name>
<gene>
    <name evidence="1" type="ORF">GMARGA_LOCUS26596</name>
</gene>
<accession>A0ABN7W597</accession>
<sequence length="210" mass="24206">MKFNFKKLNEDEAIQFNQQIIAKLEYILFDKNSLSKKFWAEFNNKAIYGAFEQKPVFKGLCHIMLQAAEHEEQDKGLQNLKYSNEFLNFLVILGSISLKALNLFHQNLTGITIRTKHSDNAINNSDLCYKNVAHFKRLLDILYYKGPVVAMTDCTKVKSGLHFSSSLDCIVESTLNQNDCIIKTYNDIYDKVSNIKQKNAIAKYVRVYAL</sequence>
<reference evidence="1 2" key="1">
    <citation type="submission" date="2021-06" db="EMBL/GenBank/DDBJ databases">
        <authorList>
            <person name="Kallberg Y."/>
            <person name="Tangrot J."/>
            <person name="Rosling A."/>
        </authorList>
    </citation>
    <scope>NUCLEOTIDE SEQUENCE [LARGE SCALE GENOMIC DNA]</scope>
    <source>
        <strain evidence="1 2">120-4 pot B 10/14</strain>
    </source>
</reference>
<dbReference type="EMBL" id="CAJVQB010031232">
    <property type="protein sequence ID" value="CAG8816616.1"/>
    <property type="molecule type" value="Genomic_DNA"/>
</dbReference>
<organism evidence="1 2">
    <name type="scientific">Gigaspora margarita</name>
    <dbReference type="NCBI Taxonomy" id="4874"/>
    <lineage>
        <taxon>Eukaryota</taxon>
        <taxon>Fungi</taxon>
        <taxon>Fungi incertae sedis</taxon>
        <taxon>Mucoromycota</taxon>
        <taxon>Glomeromycotina</taxon>
        <taxon>Glomeromycetes</taxon>
        <taxon>Diversisporales</taxon>
        <taxon>Gigasporaceae</taxon>
        <taxon>Gigaspora</taxon>
    </lineage>
</organism>